<dbReference type="OrthoDB" id="374565at2157"/>
<gene>
    <name evidence="1" type="ORF">DJ78_16760</name>
</gene>
<dbReference type="RefSeq" id="WP_094583660.1">
    <property type="nucleotide sequence ID" value="NZ_NHPB01000115.1"/>
</dbReference>
<comment type="caution">
    <text evidence="1">The sequence shown here is derived from an EMBL/GenBank/DDBJ whole genome shotgun (WGS) entry which is preliminary data.</text>
</comment>
<protein>
    <submittedName>
        <fullName evidence="1">Uncharacterized protein</fullName>
    </submittedName>
</protein>
<evidence type="ECO:0000313" key="1">
    <source>
        <dbReference type="EMBL" id="OYR66958.1"/>
    </source>
</evidence>
<organism evidence="1 2">
    <name type="scientific">Halorubrum ezzemoulense</name>
    <name type="common">Halorubrum chaoviator</name>
    <dbReference type="NCBI Taxonomy" id="337243"/>
    <lineage>
        <taxon>Archaea</taxon>
        <taxon>Methanobacteriati</taxon>
        <taxon>Methanobacteriota</taxon>
        <taxon>Stenosarchaea group</taxon>
        <taxon>Halobacteria</taxon>
        <taxon>Halobacteriales</taxon>
        <taxon>Haloferacaceae</taxon>
        <taxon>Halorubrum</taxon>
    </lineage>
</organism>
<evidence type="ECO:0000313" key="2">
    <source>
        <dbReference type="Proteomes" id="UP000216758"/>
    </source>
</evidence>
<dbReference type="Proteomes" id="UP000216758">
    <property type="component" value="Unassembled WGS sequence"/>
</dbReference>
<sequence length="85" mass="9833">MKDLRVTVDGESHDVDNVEEAGCIPPEEDEDKEDRIVVYVWYTGDGWAATVTDPDIEYRGHADRKWGAIRDLFETVDERARRFGF</sequence>
<name>A0A256JDP2_HALEZ</name>
<accession>A0A256JDP2</accession>
<proteinExistence type="predicted"/>
<reference evidence="1 2" key="1">
    <citation type="journal article" date="2014" name="Front. Microbiol.">
        <title>Population and genomic analysis of the genus Halorubrum.</title>
        <authorList>
            <person name="Fullmer M.S."/>
            <person name="Soucy S.M."/>
            <person name="Swithers K.S."/>
            <person name="Makkay A.M."/>
            <person name="Wheeler R."/>
            <person name="Ventosa A."/>
            <person name="Gogarten J.P."/>
            <person name="Papke R.T."/>
        </authorList>
    </citation>
    <scope>NUCLEOTIDE SEQUENCE [LARGE SCALE GENOMIC DNA]</scope>
    <source>
        <strain evidence="1 2">G37</strain>
    </source>
</reference>
<dbReference type="AlphaFoldDB" id="A0A256JDP2"/>
<dbReference type="EMBL" id="NHPB01000115">
    <property type="protein sequence ID" value="OYR66958.1"/>
    <property type="molecule type" value="Genomic_DNA"/>
</dbReference>